<dbReference type="AlphaFoldDB" id="A0AAU7C6Q8"/>
<dbReference type="EMBL" id="CP155447">
    <property type="protein sequence ID" value="XBH00835.1"/>
    <property type="molecule type" value="Genomic_DNA"/>
</dbReference>
<gene>
    <name evidence="3" type="ORF">V5E97_20995</name>
</gene>
<dbReference type="Pfam" id="PF02615">
    <property type="entry name" value="Ldh_2"/>
    <property type="match status" value="1"/>
</dbReference>
<evidence type="ECO:0000256" key="2">
    <source>
        <dbReference type="ARBA" id="ARBA00023002"/>
    </source>
</evidence>
<accession>A0AAU7C6Q8</accession>
<dbReference type="PANTHER" id="PTHR11091:SF0">
    <property type="entry name" value="MALATE DEHYDROGENASE"/>
    <property type="match status" value="1"/>
</dbReference>
<reference evidence="3" key="1">
    <citation type="submission" date="2024-05" db="EMBL/GenBank/DDBJ databases">
        <title>Planctomycetes of the genus Singulisphaera possess chitinolytic capabilities.</title>
        <authorList>
            <person name="Ivanova A."/>
        </authorList>
    </citation>
    <scope>NUCLEOTIDE SEQUENCE</scope>
    <source>
        <strain evidence="3">Ch08T</strain>
    </source>
</reference>
<dbReference type="RefSeq" id="WP_406693513.1">
    <property type="nucleotide sequence ID" value="NZ_CP155447.1"/>
</dbReference>
<name>A0AAU7C6Q8_9BACT</name>
<dbReference type="InterPro" id="IPR036111">
    <property type="entry name" value="Mal/L-sulfo/L-lacto_DH-like_sf"/>
</dbReference>
<dbReference type="Gene3D" id="3.30.1370.60">
    <property type="entry name" value="Hypothetical oxidoreductase yiak, domain 2"/>
    <property type="match status" value="1"/>
</dbReference>
<protein>
    <submittedName>
        <fullName evidence="3">Ldh family oxidoreductase</fullName>
    </submittedName>
</protein>
<keyword evidence="2" id="KW-0560">Oxidoreductase</keyword>
<dbReference type="Gene3D" id="1.10.1530.10">
    <property type="match status" value="1"/>
</dbReference>
<proteinExistence type="inferred from homology"/>
<dbReference type="SUPFAM" id="SSF89733">
    <property type="entry name" value="L-sulfolactate dehydrogenase-like"/>
    <property type="match status" value="1"/>
</dbReference>
<organism evidence="3">
    <name type="scientific">Singulisphaera sp. Ch08</name>
    <dbReference type="NCBI Taxonomy" id="3120278"/>
    <lineage>
        <taxon>Bacteria</taxon>
        <taxon>Pseudomonadati</taxon>
        <taxon>Planctomycetota</taxon>
        <taxon>Planctomycetia</taxon>
        <taxon>Isosphaerales</taxon>
        <taxon>Isosphaeraceae</taxon>
        <taxon>Singulisphaera</taxon>
    </lineage>
</organism>
<evidence type="ECO:0000256" key="1">
    <source>
        <dbReference type="ARBA" id="ARBA00006056"/>
    </source>
</evidence>
<dbReference type="InterPro" id="IPR043144">
    <property type="entry name" value="Mal/L-sulf/L-lact_DH-like_ah"/>
</dbReference>
<sequence length="355" mass="37393">MPSFAADTLTAFVTRLFTAVGVPDNESATVARSLVGANLRGHDSHGVMRVPQYVDFLRNEAYRIAVPLKVVSETPAVVVCDGQWGLGQVQAHRLLDLILPRAKVLGLAAGTARDCGHIGRLGEYAERAADEGLVLLATVNNCGAGQRVAPPGGLEPRLGTNPLCAAVPTNTDPVVLDFGTSVVAEGKVRVYHINKKPVPEGWLLDPQGHPTTDPSVLYEKPLGSILPMGGTQAYKGFGLSLVLDMLSGGLSGGRSSHSDAPAAKGNNVVFLALDPNRFSGHDALVRESTQVADYVRNTPRAPGVEAILLPGDPERRTLKQRSAEGVPLEDAHWAKLAELAEQLGVAVPEMPAGTP</sequence>
<evidence type="ECO:0000313" key="3">
    <source>
        <dbReference type="EMBL" id="XBH00835.1"/>
    </source>
</evidence>
<dbReference type="InterPro" id="IPR003767">
    <property type="entry name" value="Malate/L-lactate_DH-like"/>
</dbReference>
<comment type="similarity">
    <text evidence="1">Belongs to the LDH2/MDH2 oxidoreductase family.</text>
</comment>
<dbReference type="PANTHER" id="PTHR11091">
    <property type="entry name" value="OXIDOREDUCTASE-RELATED"/>
    <property type="match status" value="1"/>
</dbReference>
<dbReference type="GO" id="GO:0016491">
    <property type="term" value="F:oxidoreductase activity"/>
    <property type="evidence" value="ECO:0007669"/>
    <property type="project" value="UniProtKB-KW"/>
</dbReference>
<dbReference type="InterPro" id="IPR043143">
    <property type="entry name" value="Mal/L-sulf/L-lact_DH-like_NADP"/>
</dbReference>